<evidence type="ECO:0008006" key="4">
    <source>
        <dbReference type="Google" id="ProtNLM"/>
    </source>
</evidence>
<dbReference type="Proteomes" id="UP000673552">
    <property type="component" value="Unassembled WGS sequence"/>
</dbReference>
<dbReference type="GeneID" id="92513661"/>
<dbReference type="EMBL" id="JAFEUZ010000030">
    <property type="protein sequence ID" value="KAG5472217.1"/>
    <property type="molecule type" value="Genomic_DNA"/>
</dbReference>
<evidence type="ECO:0000313" key="2">
    <source>
        <dbReference type="EMBL" id="KAG5472217.1"/>
    </source>
</evidence>
<protein>
    <recommendedName>
        <fullName evidence="4">Surface antigen-like protein</fullName>
    </recommendedName>
</protein>
<reference evidence="3" key="1">
    <citation type="journal article" date="2021" name="Microbiol. Resour. Announc.">
        <title>LGAAP: Leishmaniinae Genome Assembly and Annotation Pipeline.</title>
        <authorList>
            <person name="Almutairi H."/>
            <person name="Urbaniak M.D."/>
            <person name="Bates M.D."/>
            <person name="Jariyapan N."/>
            <person name="Kwakye-Nuako G."/>
            <person name="Thomaz-Soccol V."/>
            <person name="Al-Salem W.S."/>
            <person name="Dillon R.J."/>
            <person name="Bates P.A."/>
            <person name="Gatherer D."/>
        </authorList>
    </citation>
    <scope>NUCLEOTIDE SEQUENCE [LARGE SCALE GENOMIC DNA]</scope>
</reference>
<feature type="chain" id="PRO_5032541293" description="Surface antigen-like protein" evidence="1">
    <location>
        <begin position="22"/>
        <end position="136"/>
    </location>
</feature>
<organism evidence="2 3">
    <name type="scientific">Leishmania martiniquensis</name>
    <dbReference type="NCBI Taxonomy" id="1580590"/>
    <lineage>
        <taxon>Eukaryota</taxon>
        <taxon>Discoba</taxon>
        <taxon>Euglenozoa</taxon>
        <taxon>Kinetoplastea</taxon>
        <taxon>Metakinetoplastina</taxon>
        <taxon>Trypanosomatida</taxon>
        <taxon>Trypanosomatidae</taxon>
        <taxon>Leishmaniinae</taxon>
        <taxon>Leishmania</taxon>
    </lineage>
</organism>
<dbReference type="KEGG" id="lmat:92513661"/>
<comment type="caution">
    <text evidence="2">The sequence shown here is derived from an EMBL/GenBank/DDBJ whole genome shotgun (WGS) entry which is preliminary data.</text>
</comment>
<dbReference type="InterPro" id="IPR009030">
    <property type="entry name" value="Growth_fac_rcpt_cys_sf"/>
</dbReference>
<dbReference type="OrthoDB" id="264753at2759"/>
<evidence type="ECO:0000256" key="1">
    <source>
        <dbReference type="SAM" id="SignalP"/>
    </source>
</evidence>
<sequence>MPSKFLVTLTLLLVTAVIVSAQQCPPGQIVVNGQCVAACRAANCDICDPRDPTHTKCATCSFGYILDENKACRPACTIPNCMTCSSSGNNACQVCAHGYLRTASGKCKRSGNSASTVASIAVASAIVAASFLAAAG</sequence>
<accession>A0A836GQQ2</accession>
<keyword evidence="1" id="KW-0732">Signal</keyword>
<name>A0A836GQQ2_9TRYP</name>
<reference evidence="3" key="2">
    <citation type="journal article" date="2021" name="Sci. Data">
        <title>Chromosome-scale genome sequencing, assembly and annotation of six genomes from subfamily Leishmaniinae.</title>
        <authorList>
            <person name="Almutairi H."/>
            <person name="Urbaniak M.D."/>
            <person name="Bates M.D."/>
            <person name="Jariyapan N."/>
            <person name="Kwakye-Nuako G."/>
            <person name="Thomaz Soccol V."/>
            <person name="Al-Salem W.S."/>
            <person name="Dillon R.J."/>
            <person name="Bates P.A."/>
            <person name="Gatherer D."/>
        </authorList>
    </citation>
    <scope>NUCLEOTIDE SEQUENCE [LARGE SCALE GENOMIC DNA]</scope>
</reference>
<dbReference type="SUPFAM" id="SSF57184">
    <property type="entry name" value="Growth factor receptor domain"/>
    <property type="match status" value="1"/>
</dbReference>
<dbReference type="AlphaFoldDB" id="A0A836GQQ2"/>
<feature type="signal peptide" evidence="1">
    <location>
        <begin position="1"/>
        <end position="21"/>
    </location>
</feature>
<proteinExistence type="predicted"/>
<dbReference type="RefSeq" id="XP_067176517.1">
    <property type="nucleotide sequence ID" value="XM_067321149.1"/>
</dbReference>
<gene>
    <name evidence="2" type="ORF">LSCM1_03614</name>
</gene>
<evidence type="ECO:0000313" key="3">
    <source>
        <dbReference type="Proteomes" id="UP000673552"/>
    </source>
</evidence>
<keyword evidence="3" id="KW-1185">Reference proteome</keyword>